<keyword evidence="4 10" id="KW-1134">Transmembrane beta strand</keyword>
<dbReference type="Pfam" id="PF00593">
    <property type="entry name" value="TonB_dep_Rec_b-barrel"/>
    <property type="match status" value="1"/>
</dbReference>
<dbReference type="InterPro" id="IPR000531">
    <property type="entry name" value="Beta-barrel_TonB"/>
</dbReference>
<keyword evidence="12" id="KW-0732">Signal</keyword>
<evidence type="ECO:0000313" key="15">
    <source>
        <dbReference type="EMBL" id="MBB5273192.1"/>
    </source>
</evidence>
<evidence type="ECO:0000256" key="5">
    <source>
        <dbReference type="ARBA" id="ARBA00022692"/>
    </source>
</evidence>
<dbReference type="Proteomes" id="UP000532440">
    <property type="component" value="Unassembled WGS sequence"/>
</dbReference>
<evidence type="ECO:0000256" key="3">
    <source>
        <dbReference type="ARBA" id="ARBA00022448"/>
    </source>
</evidence>
<organism evidence="15 16">
    <name type="scientific">Quisquiliibacterium transsilvanicum</name>
    <dbReference type="NCBI Taxonomy" id="1549638"/>
    <lineage>
        <taxon>Bacteria</taxon>
        <taxon>Pseudomonadati</taxon>
        <taxon>Pseudomonadota</taxon>
        <taxon>Betaproteobacteria</taxon>
        <taxon>Burkholderiales</taxon>
        <taxon>Burkholderiaceae</taxon>
        <taxon>Quisquiliibacterium</taxon>
    </lineage>
</organism>
<protein>
    <submittedName>
        <fullName evidence="15">Catecholate siderophore receptor</fullName>
    </submittedName>
</protein>
<feature type="domain" description="TonB-dependent receptor plug" evidence="14">
    <location>
        <begin position="96"/>
        <end position="195"/>
    </location>
</feature>
<sequence length="793" mass="85284">MNERAGNRVRPMGAPISLRTAAAGRPSPAVRTGLAVGLSTAMLMPAAALAADESDKARTLAPVNVEAQAIEPNPNAEPGVPYKARYSGDERHTRPIAETTQNITVLTRPQIEESGFSDLREILDAQPGITLGTGENGNAFGDRYIIRGQEARSDVFVDGLRDPGMTIRESFATEQVEITKGPNSSFAGRGTSGGAINSITKQASTDFDYTRLSTGVGTDRHTRVTLDANKVFSDKAAVRVNALYGYEEVPGRGPADRDRRGLALSGLFKPTDKLSVVVDYYGLRARDNPDLGGFLVGSLPNRRPASNPPLYAQEQDFLSSDVDTLTGRIRYLFSADTRLTNITRVGRSVNGYVATGARASTTAAAGPGGAYDTISLSTHQGWQEVDYIANQTNLFLDRSIGGKRHEIILGLEFTDHKVLNGIYDVSNSGSNCLVGGRGGASPGWCITDASGALLPGIGTIMNRQIDKGRWDVDWNVRTVSVSAMDTVDLSDRWTAFGGLRYDHFSFDTRTQNSAFESTRYEYSDGLANGHLGLSYKIRPDAQVYASFATASDINGGESDLGTSCGYGGICVDPANGVTIASSKPETTRSFELGTKWNVLDGRLLATAALFQIDKSDVMEQAVGSDGYGSLGSLNTGRNRVRGLELGLVGQITDKLTAQAGVALMKSKVTRSANPDAVGRRLSNFADQSAFLQLKYQATEGFAFGANLRHESRKYAGQPDSAAGFNADGDYSQPIPAYTVFNLFASYRFNRNLDARLNVGNVTDRDYYLAGYQSGSFLYKGDARNARLTLNYQF</sequence>
<evidence type="ECO:0000256" key="9">
    <source>
        <dbReference type="ARBA" id="ARBA00023237"/>
    </source>
</evidence>
<dbReference type="RefSeq" id="WP_246435007.1">
    <property type="nucleotide sequence ID" value="NZ_BAABEW010000024.1"/>
</dbReference>
<evidence type="ECO:0000256" key="10">
    <source>
        <dbReference type="PROSITE-ProRule" id="PRU01360"/>
    </source>
</evidence>
<keyword evidence="3 10" id="KW-0813">Transport</keyword>
<dbReference type="InterPro" id="IPR012910">
    <property type="entry name" value="Plug_dom"/>
</dbReference>
<dbReference type="GO" id="GO:0009279">
    <property type="term" value="C:cell outer membrane"/>
    <property type="evidence" value="ECO:0007669"/>
    <property type="project" value="UniProtKB-SubCell"/>
</dbReference>
<dbReference type="PROSITE" id="PS52016">
    <property type="entry name" value="TONB_DEPENDENT_REC_3"/>
    <property type="match status" value="1"/>
</dbReference>
<name>A0A7W8MA09_9BURK</name>
<proteinExistence type="inferred from homology"/>
<evidence type="ECO:0000256" key="4">
    <source>
        <dbReference type="ARBA" id="ARBA00022452"/>
    </source>
</evidence>
<feature type="signal peptide" evidence="12">
    <location>
        <begin position="1"/>
        <end position="50"/>
    </location>
</feature>
<evidence type="ECO:0000256" key="6">
    <source>
        <dbReference type="ARBA" id="ARBA00023077"/>
    </source>
</evidence>
<evidence type="ECO:0000256" key="8">
    <source>
        <dbReference type="ARBA" id="ARBA00023170"/>
    </source>
</evidence>
<evidence type="ECO:0000256" key="7">
    <source>
        <dbReference type="ARBA" id="ARBA00023136"/>
    </source>
</evidence>
<evidence type="ECO:0000256" key="2">
    <source>
        <dbReference type="ARBA" id="ARBA00009810"/>
    </source>
</evidence>
<evidence type="ECO:0000313" key="16">
    <source>
        <dbReference type="Proteomes" id="UP000532440"/>
    </source>
</evidence>
<evidence type="ECO:0000256" key="1">
    <source>
        <dbReference type="ARBA" id="ARBA00004571"/>
    </source>
</evidence>
<evidence type="ECO:0000256" key="11">
    <source>
        <dbReference type="RuleBase" id="RU003357"/>
    </source>
</evidence>
<feature type="domain" description="TonB-dependent receptor-like beta-barrel" evidence="13">
    <location>
        <begin position="279"/>
        <end position="761"/>
    </location>
</feature>
<dbReference type="AlphaFoldDB" id="A0A7W8MA09"/>
<accession>A0A7W8MA09</accession>
<dbReference type="Pfam" id="PF07715">
    <property type="entry name" value="Plug"/>
    <property type="match status" value="1"/>
</dbReference>
<dbReference type="EMBL" id="JACHGB010000006">
    <property type="protein sequence ID" value="MBB5273192.1"/>
    <property type="molecule type" value="Genomic_DNA"/>
</dbReference>
<dbReference type="GO" id="GO:0015344">
    <property type="term" value="F:siderophore uptake transmembrane transporter activity"/>
    <property type="evidence" value="ECO:0007669"/>
    <property type="project" value="TreeGrafter"/>
</dbReference>
<dbReference type="SUPFAM" id="SSF56935">
    <property type="entry name" value="Porins"/>
    <property type="match status" value="1"/>
</dbReference>
<comment type="similarity">
    <text evidence="2 10 11">Belongs to the TonB-dependent receptor family.</text>
</comment>
<dbReference type="Gene3D" id="2.40.170.20">
    <property type="entry name" value="TonB-dependent receptor, beta-barrel domain"/>
    <property type="match status" value="1"/>
</dbReference>
<dbReference type="InterPro" id="IPR036942">
    <property type="entry name" value="Beta-barrel_TonB_sf"/>
</dbReference>
<evidence type="ECO:0000259" key="13">
    <source>
        <dbReference type="Pfam" id="PF00593"/>
    </source>
</evidence>
<keyword evidence="9 10" id="KW-0998">Cell outer membrane</keyword>
<dbReference type="InterPro" id="IPR039426">
    <property type="entry name" value="TonB-dep_rcpt-like"/>
</dbReference>
<evidence type="ECO:0000256" key="12">
    <source>
        <dbReference type="SAM" id="SignalP"/>
    </source>
</evidence>
<keyword evidence="8 15" id="KW-0675">Receptor</keyword>
<comment type="subcellular location">
    <subcellularLocation>
        <location evidence="1 10">Cell outer membrane</location>
        <topology evidence="1 10">Multi-pass membrane protein</topology>
    </subcellularLocation>
</comment>
<evidence type="ECO:0000259" key="14">
    <source>
        <dbReference type="Pfam" id="PF07715"/>
    </source>
</evidence>
<dbReference type="CDD" id="cd01347">
    <property type="entry name" value="ligand_gated_channel"/>
    <property type="match status" value="1"/>
</dbReference>
<keyword evidence="5 10" id="KW-0812">Transmembrane</keyword>
<gene>
    <name evidence="15" type="ORF">HNQ70_003220</name>
</gene>
<dbReference type="InterPro" id="IPR037066">
    <property type="entry name" value="Plug_dom_sf"/>
</dbReference>
<keyword evidence="7 10" id="KW-0472">Membrane</keyword>
<dbReference type="Gene3D" id="2.170.130.10">
    <property type="entry name" value="TonB-dependent receptor, plug domain"/>
    <property type="match status" value="1"/>
</dbReference>
<dbReference type="PANTHER" id="PTHR32552:SF83">
    <property type="entry name" value="BLR3904 PROTEIN"/>
    <property type="match status" value="1"/>
</dbReference>
<keyword evidence="16" id="KW-1185">Reference proteome</keyword>
<keyword evidence="6 11" id="KW-0798">TonB box</keyword>
<reference evidence="15 16" key="1">
    <citation type="submission" date="2020-08" db="EMBL/GenBank/DDBJ databases">
        <title>Genomic Encyclopedia of Type Strains, Phase IV (KMG-IV): sequencing the most valuable type-strain genomes for metagenomic binning, comparative biology and taxonomic classification.</title>
        <authorList>
            <person name="Goeker M."/>
        </authorList>
    </citation>
    <scope>NUCLEOTIDE SEQUENCE [LARGE SCALE GENOMIC DNA]</scope>
    <source>
        <strain evidence="15 16">DSM 29781</strain>
    </source>
</reference>
<feature type="chain" id="PRO_5030596425" evidence="12">
    <location>
        <begin position="51"/>
        <end position="793"/>
    </location>
</feature>
<dbReference type="PANTHER" id="PTHR32552">
    <property type="entry name" value="FERRICHROME IRON RECEPTOR-RELATED"/>
    <property type="match status" value="1"/>
</dbReference>
<comment type="caution">
    <text evidence="15">The sequence shown here is derived from an EMBL/GenBank/DDBJ whole genome shotgun (WGS) entry which is preliminary data.</text>
</comment>